<dbReference type="EMBL" id="CP144699">
    <property type="protein sequence ID" value="WVZ20196.1"/>
    <property type="molecule type" value="Genomic_DNA"/>
</dbReference>
<accession>A0AAQ3P3I6</accession>
<evidence type="ECO:0000313" key="2">
    <source>
        <dbReference type="Proteomes" id="UP001374535"/>
    </source>
</evidence>
<dbReference type="AlphaFoldDB" id="A0AAQ3P3I6"/>
<name>A0AAQ3P3I6_VIGMU</name>
<evidence type="ECO:0000313" key="1">
    <source>
        <dbReference type="EMBL" id="WVZ20196.1"/>
    </source>
</evidence>
<reference evidence="1 2" key="1">
    <citation type="journal article" date="2023" name="Life. Sci Alliance">
        <title>Evolutionary insights into 3D genome organization and epigenetic landscape of Vigna mungo.</title>
        <authorList>
            <person name="Junaid A."/>
            <person name="Singh B."/>
            <person name="Bhatia S."/>
        </authorList>
    </citation>
    <scope>NUCLEOTIDE SEQUENCE [LARGE SCALE GENOMIC DNA]</scope>
    <source>
        <strain evidence="1">Urdbean</strain>
    </source>
</reference>
<keyword evidence="2" id="KW-1185">Reference proteome</keyword>
<organism evidence="1 2">
    <name type="scientific">Vigna mungo</name>
    <name type="common">Black gram</name>
    <name type="synonym">Phaseolus mungo</name>
    <dbReference type="NCBI Taxonomy" id="3915"/>
    <lineage>
        <taxon>Eukaryota</taxon>
        <taxon>Viridiplantae</taxon>
        <taxon>Streptophyta</taxon>
        <taxon>Embryophyta</taxon>
        <taxon>Tracheophyta</taxon>
        <taxon>Spermatophyta</taxon>
        <taxon>Magnoliopsida</taxon>
        <taxon>eudicotyledons</taxon>
        <taxon>Gunneridae</taxon>
        <taxon>Pentapetalae</taxon>
        <taxon>rosids</taxon>
        <taxon>fabids</taxon>
        <taxon>Fabales</taxon>
        <taxon>Fabaceae</taxon>
        <taxon>Papilionoideae</taxon>
        <taxon>50 kb inversion clade</taxon>
        <taxon>NPAAA clade</taxon>
        <taxon>indigoferoid/millettioid clade</taxon>
        <taxon>Phaseoleae</taxon>
        <taxon>Vigna</taxon>
    </lineage>
</organism>
<protein>
    <submittedName>
        <fullName evidence="1">Uncharacterized protein</fullName>
    </submittedName>
</protein>
<gene>
    <name evidence="1" type="ORF">V8G54_007518</name>
</gene>
<sequence>MASGIPKWRVRTSLNSSYIIGMNRLLRKDHVQRIAMNEEVLNEEGVVGGDEEALFGAALFEAAKEVDEGVVFDEETRKEIQMFVQIDGDGCRIGTTCGNVGDHRSFWVFFEGNLTCFCCKCECNVMVGTSHDVEGSHPSFGHPVELKEPPVSTWGTTSHFGVSVGFDVMVGTSHDVEGSHLGFGHPVELKEPPVSTWGTTSHFGVSVGFDVMVGTSHDVEGSHLGFGHPVELKEPPVSTWGTTGHFRCFLKET</sequence>
<dbReference type="Proteomes" id="UP001374535">
    <property type="component" value="Chromosome 2"/>
</dbReference>
<proteinExistence type="predicted"/>